<evidence type="ECO:0000313" key="1">
    <source>
        <dbReference type="EMBL" id="MBV6342819.1"/>
    </source>
</evidence>
<evidence type="ECO:0000313" key="2">
    <source>
        <dbReference type="Proteomes" id="UP001196980"/>
    </source>
</evidence>
<name>A0ABS6S368_9BACT</name>
<proteinExistence type="predicted"/>
<dbReference type="RefSeq" id="WP_218253431.1">
    <property type="nucleotide sequence ID" value="NZ_JABXWD010000350.1"/>
</dbReference>
<sequence>MTRSETLLGASIRALEAYWAPDGYAEYNHAGFFFCTCHDGAVACSIEALPEGIFGRRWPDEFMGEQILIARHEAMDEFRFWQGFGRVEMEIGEKYPFHRLLLHALGPLAEINIMDMNVCSEIVQMFCFFSGLTRDRRGWNPDSCHEWLKQNRRIDYVFEGVP</sequence>
<keyword evidence="2" id="KW-1185">Reference proteome</keyword>
<protein>
    <submittedName>
        <fullName evidence="1">Uncharacterized protein</fullName>
    </submittedName>
</protein>
<gene>
    <name evidence="1" type="ORF">HWQ67_14630</name>
</gene>
<dbReference type="EMBL" id="JABXWD010000350">
    <property type="protein sequence ID" value="MBV6342819.1"/>
    <property type="molecule type" value="Genomic_DNA"/>
</dbReference>
<organism evidence="1 2">
    <name type="scientific">Candidatus Magnetobacterium casense</name>
    <dbReference type="NCBI Taxonomy" id="1455061"/>
    <lineage>
        <taxon>Bacteria</taxon>
        <taxon>Pseudomonadati</taxon>
        <taxon>Nitrospirota</taxon>
        <taxon>Thermodesulfovibrionia</taxon>
        <taxon>Thermodesulfovibrionales</taxon>
        <taxon>Candidatus Magnetobacteriaceae</taxon>
        <taxon>Candidatus Magnetobacterium</taxon>
    </lineage>
</organism>
<reference evidence="1 2" key="1">
    <citation type="journal article" date="2020" name="J Geophys Res Biogeosci">
        <title>Magnetotaxis as an Adaptation to Enable Bacterial Shuttling of Microbial Sulfur and Sulfur Cycling Across Aquatic Oxic#Anoxic Interfaces.</title>
        <authorList>
            <person name="Li J."/>
            <person name="Liu P."/>
            <person name="Wang J."/>
            <person name="Roberts A.P."/>
            <person name="Pan Y."/>
        </authorList>
    </citation>
    <scope>NUCLEOTIDE SEQUENCE [LARGE SCALE GENOMIC DNA]</scope>
    <source>
        <strain evidence="1 2">MYR-1_YQ</strain>
    </source>
</reference>
<accession>A0ABS6S368</accession>
<comment type="caution">
    <text evidence="1">The sequence shown here is derived from an EMBL/GenBank/DDBJ whole genome shotgun (WGS) entry which is preliminary data.</text>
</comment>
<dbReference type="Proteomes" id="UP001196980">
    <property type="component" value="Unassembled WGS sequence"/>
</dbReference>